<protein>
    <submittedName>
        <fullName evidence="2">Uncharacterized protein</fullName>
    </submittedName>
</protein>
<name>A0AAU2V5I9_9ACTN</name>
<gene>
    <name evidence="2" type="ORF">OG549_17995</name>
</gene>
<sequence length="51" mass="5748">MRDRDDEPVFRKSRFGTNRYEYNPASPVGRVLIAVTVIGAIVALVVMRSSH</sequence>
<accession>A0AAU2V5I9</accession>
<feature type="transmembrane region" description="Helical" evidence="1">
    <location>
        <begin position="28"/>
        <end position="47"/>
    </location>
</feature>
<keyword evidence="1" id="KW-1133">Transmembrane helix</keyword>
<proteinExistence type="predicted"/>
<evidence type="ECO:0000256" key="1">
    <source>
        <dbReference type="SAM" id="Phobius"/>
    </source>
</evidence>
<organism evidence="2">
    <name type="scientific">Streptomyces sp. NBC_00003</name>
    <dbReference type="NCBI Taxonomy" id="2903608"/>
    <lineage>
        <taxon>Bacteria</taxon>
        <taxon>Bacillati</taxon>
        <taxon>Actinomycetota</taxon>
        <taxon>Actinomycetes</taxon>
        <taxon>Kitasatosporales</taxon>
        <taxon>Streptomycetaceae</taxon>
        <taxon>Streptomyces</taxon>
    </lineage>
</organism>
<evidence type="ECO:0000313" key="2">
    <source>
        <dbReference type="EMBL" id="WTW62391.1"/>
    </source>
</evidence>
<keyword evidence="1" id="KW-0812">Transmembrane</keyword>
<dbReference type="EMBL" id="CP108318">
    <property type="protein sequence ID" value="WTW62391.1"/>
    <property type="molecule type" value="Genomic_DNA"/>
</dbReference>
<reference evidence="2" key="1">
    <citation type="submission" date="2022-10" db="EMBL/GenBank/DDBJ databases">
        <title>The complete genomes of actinobacterial strains from the NBC collection.</title>
        <authorList>
            <person name="Joergensen T.S."/>
            <person name="Alvarez Arevalo M."/>
            <person name="Sterndorff E.B."/>
            <person name="Faurdal D."/>
            <person name="Vuksanovic O."/>
            <person name="Mourched A.-S."/>
            <person name="Charusanti P."/>
            <person name="Shaw S."/>
            <person name="Blin K."/>
            <person name="Weber T."/>
        </authorList>
    </citation>
    <scope>NUCLEOTIDE SEQUENCE</scope>
    <source>
        <strain evidence="2">NBC_00003</strain>
    </source>
</reference>
<keyword evidence="1" id="KW-0472">Membrane</keyword>
<dbReference type="AlphaFoldDB" id="A0AAU2V5I9"/>